<accession>A0AAD5W589</accession>
<dbReference type="Pfam" id="PF18759">
    <property type="entry name" value="Plavaka"/>
    <property type="match status" value="1"/>
</dbReference>
<keyword evidence="3" id="KW-1185">Reference proteome</keyword>
<reference evidence="2" key="1">
    <citation type="submission" date="2022-07" db="EMBL/GenBank/DDBJ databases">
        <title>Genome Sequence of Leucocoprinus birnbaumii.</title>
        <authorList>
            <person name="Buettner E."/>
        </authorList>
    </citation>
    <scope>NUCLEOTIDE SEQUENCE</scope>
    <source>
        <strain evidence="2">VT141</strain>
    </source>
</reference>
<feature type="compositionally biased region" description="Acidic residues" evidence="1">
    <location>
        <begin position="789"/>
        <end position="816"/>
    </location>
</feature>
<feature type="region of interest" description="Disordered" evidence="1">
    <location>
        <begin position="758"/>
        <end position="824"/>
    </location>
</feature>
<proteinExistence type="predicted"/>
<dbReference type="Proteomes" id="UP001213000">
    <property type="component" value="Unassembled WGS sequence"/>
</dbReference>
<sequence>MLYLTWTFTVVRSFHEDMNPEEEGRNTYIPAFSEGDFQDWYRKVTNETSSASSELITHMKRELMQAILLLLLDPRFLYAYVHGLEVLCADGILRLLFPRFFTYSADYPEKIILATIRFLGGCPCPRCMIKKNMICGLGTAADQEARNNARTDSIARQGLVEQARKLVFRSGKSVASGPVEKILKPHSMTLTRNAFSIRLFEHGFDYHRMFVPDLLHEFELGTWKAVFTHLMRILHAAGDGAIQTLNKRYRSVPTFGRNTIRRFSENASAMKKLAARDFEDLLQCAMPVFEGLLPEPHNGIVMDLLFTLAMWHALAKLRLQTETTLHLLQSMTVQLGSALRTFNEITCAHYYTADLPGNDGGKGPKTARTTTQGDGGKGKGPSKASRSFNMSTYKLHALGDYFQAIMMFGTTEGYSTQIGELEHRRVKRFYVRTNKRSTFAWQIAKHERRERLLYKIEQNGSDGSDEKAGGRNLYIPFEESEALPSTSPTVHYYMPHGRKFKINVTNWLHQNRGDPAIENFLPLLKTHLLERLEGHAPGTRDYTASEQNRLTFLGNFIYQHKYFRINFTTYDMQRDQDSINPRTHPDIMVLAGNSSPDSLESDELDDHPYLYARVLGIYHADIHWRASDPEKQSSNIETMDFLWVRWFAHDPKYSRRLGDRRLPRLEFALDRGFGFVNPDLVIRGCHLIPAYAYGQVSWLGKSIVHRPVDNGLDWKYHCVNLIVDRDAVMRYIGGAVGHGTIGQPQDTSIEDAIESDNNTLATDDEDAPADEREKLDYGYRQPLVRNDAALDEDTETEGEDDMGEDGEDLLDFDQAENDGYGTFN</sequence>
<dbReference type="InterPro" id="IPR041078">
    <property type="entry name" value="Plavaka"/>
</dbReference>
<organism evidence="2 3">
    <name type="scientific">Leucocoprinus birnbaumii</name>
    <dbReference type="NCBI Taxonomy" id="56174"/>
    <lineage>
        <taxon>Eukaryota</taxon>
        <taxon>Fungi</taxon>
        <taxon>Dikarya</taxon>
        <taxon>Basidiomycota</taxon>
        <taxon>Agaricomycotina</taxon>
        <taxon>Agaricomycetes</taxon>
        <taxon>Agaricomycetidae</taxon>
        <taxon>Agaricales</taxon>
        <taxon>Agaricineae</taxon>
        <taxon>Agaricaceae</taxon>
        <taxon>Leucocoprinus</taxon>
    </lineage>
</organism>
<name>A0AAD5W589_9AGAR</name>
<evidence type="ECO:0000313" key="3">
    <source>
        <dbReference type="Proteomes" id="UP001213000"/>
    </source>
</evidence>
<gene>
    <name evidence="2" type="ORF">NP233_g670</name>
</gene>
<dbReference type="AlphaFoldDB" id="A0AAD5W589"/>
<protein>
    <submittedName>
        <fullName evidence="2">Uncharacterized protein</fullName>
    </submittedName>
</protein>
<dbReference type="EMBL" id="JANIEX010000019">
    <property type="protein sequence ID" value="KAJ3576110.1"/>
    <property type="molecule type" value="Genomic_DNA"/>
</dbReference>
<evidence type="ECO:0000313" key="2">
    <source>
        <dbReference type="EMBL" id="KAJ3576110.1"/>
    </source>
</evidence>
<comment type="caution">
    <text evidence="2">The sequence shown here is derived from an EMBL/GenBank/DDBJ whole genome shotgun (WGS) entry which is preliminary data.</text>
</comment>
<feature type="region of interest" description="Disordered" evidence="1">
    <location>
        <begin position="358"/>
        <end position="385"/>
    </location>
</feature>
<evidence type="ECO:0000256" key="1">
    <source>
        <dbReference type="SAM" id="MobiDB-lite"/>
    </source>
</evidence>